<name>A0A0G1IMY0_9BACT</name>
<keyword evidence="2" id="KW-0808">Transferase</keyword>
<dbReference type="AlphaFoldDB" id="A0A0G1IMY0"/>
<organism evidence="3 4">
    <name type="scientific">Candidatus Giovannonibacteria bacterium GW2011_GWA1_44_25</name>
    <dbReference type="NCBI Taxonomy" id="1618645"/>
    <lineage>
        <taxon>Bacteria</taxon>
        <taxon>Candidatus Giovannoniibacteriota</taxon>
    </lineage>
</organism>
<dbReference type="InterPro" id="IPR029057">
    <property type="entry name" value="PRTase-like"/>
</dbReference>
<dbReference type="SUPFAM" id="SSF53271">
    <property type="entry name" value="PRTase-like"/>
    <property type="match status" value="1"/>
</dbReference>
<dbReference type="Gene3D" id="3.40.50.2020">
    <property type="match status" value="2"/>
</dbReference>
<keyword evidence="1" id="KW-0328">Glycosyltransferase</keyword>
<dbReference type="GO" id="GO:0016757">
    <property type="term" value="F:glycosyltransferase activity"/>
    <property type="evidence" value="ECO:0007669"/>
    <property type="project" value="UniProtKB-KW"/>
</dbReference>
<evidence type="ECO:0000313" key="4">
    <source>
        <dbReference type="Proteomes" id="UP000034087"/>
    </source>
</evidence>
<protein>
    <recommendedName>
        <fullName evidence="5">Phosphoribosyltransferase</fullName>
    </recommendedName>
</protein>
<sequence>MSADSKKQRYSWDDFEKDVPKLIRKIKKLRKRFDGIYGIPRGGLSIAVKLSHELNLPILVGGVTAKTLLVDDVADSGSTLLPYTNRKATIVTIFYKPWSKVKPDIWLRETKKHVIFPWEKN</sequence>
<comment type="caution">
    <text evidence="3">The sequence shown here is derived from an EMBL/GenBank/DDBJ whole genome shotgun (WGS) entry which is preliminary data.</text>
</comment>
<accession>A0A0G1IMY0</accession>
<evidence type="ECO:0000256" key="1">
    <source>
        <dbReference type="ARBA" id="ARBA00022676"/>
    </source>
</evidence>
<evidence type="ECO:0000256" key="2">
    <source>
        <dbReference type="ARBA" id="ARBA00022679"/>
    </source>
</evidence>
<gene>
    <name evidence="3" type="ORF">UW53_C0002G0040</name>
</gene>
<evidence type="ECO:0000313" key="3">
    <source>
        <dbReference type="EMBL" id="KKT60288.1"/>
    </source>
</evidence>
<dbReference type="Proteomes" id="UP000034087">
    <property type="component" value="Unassembled WGS sequence"/>
</dbReference>
<dbReference type="InterPro" id="IPR000836">
    <property type="entry name" value="PRTase_dom"/>
</dbReference>
<reference evidence="3 4" key="1">
    <citation type="journal article" date="2015" name="Nature">
        <title>rRNA introns, odd ribosomes, and small enigmatic genomes across a large radiation of phyla.</title>
        <authorList>
            <person name="Brown C.T."/>
            <person name="Hug L.A."/>
            <person name="Thomas B.C."/>
            <person name="Sharon I."/>
            <person name="Castelle C.J."/>
            <person name="Singh A."/>
            <person name="Wilkins M.J."/>
            <person name="Williams K.H."/>
            <person name="Banfield J.F."/>
        </authorList>
    </citation>
    <scope>NUCLEOTIDE SEQUENCE [LARGE SCALE GENOMIC DNA]</scope>
</reference>
<dbReference type="CDD" id="cd06223">
    <property type="entry name" value="PRTases_typeI"/>
    <property type="match status" value="1"/>
</dbReference>
<evidence type="ECO:0008006" key="5">
    <source>
        <dbReference type="Google" id="ProtNLM"/>
    </source>
</evidence>
<dbReference type="PANTHER" id="PTHR43363">
    <property type="entry name" value="HYPOXANTHINE PHOSPHORIBOSYLTRANSFERASE"/>
    <property type="match status" value="1"/>
</dbReference>
<dbReference type="PANTHER" id="PTHR43363:SF1">
    <property type="entry name" value="HYPOXANTHINE-GUANINE PHOSPHORIBOSYLTRANSFERASE"/>
    <property type="match status" value="1"/>
</dbReference>
<proteinExistence type="predicted"/>
<dbReference type="EMBL" id="LCIR01000002">
    <property type="protein sequence ID" value="KKT60288.1"/>
    <property type="molecule type" value="Genomic_DNA"/>
</dbReference>